<protein>
    <submittedName>
        <fullName evidence="2">Glyoxalase-like domain-containing protein</fullName>
    </submittedName>
</protein>
<gene>
    <name evidence="2" type="ORF">SAMN05216215_104667</name>
</gene>
<reference evidence="3" key="1">
    <citation type="submission" date="2016-10" db="EMBL/GenBank/DDBJ databases">
        <authorList>
            <person name="Varghese N."/>
            <person name="Submissions S."/>
        </authorList>
    </citation>
    <scope>NUCLEOTIDE SEQUENCE [LARGE SCALE GENOMIC DNA]</scope>
    <source>
        <strain evidence="3">CGMCC 4.3530</strain>
    </source>
</reference>
<dbReference type="InterPro" id="IPR029068">
    <property type="entry name" value="Glyas_Bleomycin-R_OHBP_Dase"/>
</dbReference>
<dbReference type="AlphaFoldDB" id="A0A1H3Q9C1"/>
<proteinExistence type="predicted"/>
<accession>A0A1H3Q9C1</accession>
<dbReference type="Gene3D" id="3.10.180.10">
    <property type="entry name" value="2,3-Dihydroxybiphenyl 1,2-Dioxygenase, domain 1"/>
    <property type="match status" value="1"/>
</dbReference>
<dbReference type="Pfam" id="PF13468">
    <property type="entry name" value="Glyoxalase_3"/>
    <property type="match status" value="1"/>
</dbReference>
<dbReference type="InterPro" id="IPR025870">
    <property type="entry name" value="Glyoxalase-like_dom"/>
</dbReference>
<name>A0A1H3Q9C1_9PSEU</name>
<evidence type="ECO:0000259" key="1">
    <source>
        <dbReference type="Pfam" id="PF13468"/>
    </source>
</evidence>
<evidence type="ECO:0000313" key="2">
    <source>
        <dbReference type="EMBL" id="SDZ10132.1"/>
    </source>
</evidence>
<dbReference type="OrthoDB" id="3227561at2"/>
<evidence type="ECO:0000313" key="3">
    <source>
        <dbReference type="Proteomes" id="UP000199529"/>
    </source>
</evidence>
<dbReference type="RefSeq" id="WP_093274137.1">
    <property type="nucleotide sequence ID" value="NZ_FNOK01000046.1"/>
</dbReference>
<dbReference type="PANTHER" id="PTHR40265">
    <property type="entry name" value="BLL2707 PROTEIN"/>
    <property type="match status" value="1"/>
</dbReference>
<keyword evidence="3" id="KW-1185">Reference proteome</keyword>
<feature type="domain" description="Glyoxalase-like" evidence="1">
    <location>
        <begin position="13"/>
        <end position="178"/>
    </location>
</feature>
<organism evidence="2 3">
    <name type="scientific">Saccharopolyspora shandongensis</name>
    <dbReference type="NCBI Taxonomy" id="418495"/>
    <lineage>
        <taxon>Bacteria</taxon>
        <taxon>Bacillati</taxon>
        <taxon>Actinomycetota</taxon>
        <taxon>Actinomycetes</taxon>
        <taxon>Pseudonocardiales</taxon>
        <taxon>Pseudonocardiaceae</taxon>
        <taxon>Saccharopolyspora</taxon>
    </lineage>
</organism>
<dbReference type="STRING" id="418495.SAMN05216215_104667"/>
<sequence>MGETETPAIPPRLDHVVIATPTLDETVAEFTARTGVRPAAGGAHPDRGTRNYLVSFGGDSYLEIIGPDPARTVGDDALTFGLAALREPRVAAWAVHPADIDEATAHIGPVGPGQRRTTTGELLEWRLSEPPNGLPDGVVPFLIDWGTTTSPAVGPPEVELVSFTGSHPDPGRVRPVLTAIGTSLRLAAGPAGLVLTLSGEHGLVEFR</sequence>
<dbReference type="EMBL" id="FNOK01000046">
    <property type="protein sequence ID" value="SDZ10132.1"/>
    <property type="molecule type" value="Genomic_DNA"/>
</dbReference>
<dbReference type="SUPFAM" id="SSF54593">
    <property type="entry name" value="Glyoxalase/Bleomycin resistance protein/Dihydroxybiphenyl dioxygenase"/>
    <property type="match status" value="1"/>
</dbReference>
<dbReference type="Proteomes" id="UP000199529">
    <property type="component" value="Unassembled WGS sequence"/>
</dbReference>
<dbReference type="PANTHER" id="PTHR40265:SF1">
    <property type="entry name" value="GLYOXALASE-LIKE DOMAIN-CONTAINING PROTEIN"/>
    <property type="match status" value="1"/>
</dbReference>